<comment type="caution">
    <text evidence="1">The sequence shown here is derived from an EMBL/GenBank/DDBJ whole genome shotgun (WGS) entry which is preliminary data.</text>
</comment>
<reference evidence="1" key="1">
    <citation type="submission" date="2023-07" db="EMBL/GenBank/DDBJ databases">
        <title>A chromosome-level genome assembly of Lolium multiflorum.</title>
        <authorList>
            <person name="Chen Y."/>
            <person name="Copetti D."/>
            <person name="Kolliker R."/>
            <person name="Studer B."/>
        </authorList>
    </citation>
    <scope>NUCLEOTIDE SEQUENCE</scope>
    <source>
        <strain evidence="1">02402/16</strain>
        <tissue evidence="1">Leaf</tissue>
    </source>
</reference>
<evidence type="ECO:0000313" key="1">
    <source>
        <dbReference type="EMBL" id="KAK1686119.1"/>
    </source>
</evidence>
<name>A0AAD8WZP4_LOLMU</name>
<dbReference type="AlphaFoldDB" id="A0AAD8WZP4"/>
<keyword evidence="2" id="KW-1185">Reference proteome</keyword>
<dbReference type="Proteomes" id="UP001231189">
    <property type="component" value="Unassembled WGS sequence"/>
</dbReference>
<accession>A0AAD8WZP4</accession>
<evidence type="ECO:0000313" key="2">
    <source>
        <dbReference type="Proteomes" id="UP001231189"/>
    </source>
</evidence>
<proteinExistence type="predicted"/>
<organism evidence="1 2">
    <name type="scientific">Lolium multiflorum</name>
    <name type="common">Italian ryegrass</name>
    <name type="synonym">Lolium perenne subsp. multiflorum</name>
    <dbReference type="NCBI Taxonomy" id="4521"/>
    <lineage>
        <taxon>Eukaryota</taxon>
        <taxon>Viridiplantae</taxon>
        <taxon>Streptophyta</taxon>
        <taxon>Embryophyta</taxon>
        <taxon>Tracheophyta</taxon>
        <taxon>Spermatophyta</taxon>
        <taxon>Magnoliopsida</taxon>
        <taxon>Liliopsida</taxon>
        <taxon>Poales</taxon>
        <taxon>Poaceae</taxon>
        <taxon>BOP clade</taxon>
        <taxon>Pooideae</taxon>
        <taxon>Poodae</taxon>
        <taxon>Poeae</taxon>
        <taxon>Poeae Chloroplast Group 2 (Poeae type)</taxon>
        <taxon>Loliodinae</taxon>
        <taxon>Loliinae</taxon>
        <taxon>Lolium</taxon>
    </lineage>
</organism>
<gene>
    <name evidence="1" type="ORF">QYE76_046967</name>
</gene>
<protein>
    <submittedName>
        <fullName evidence="1">Uncharacterized protein</fullName>
    </submittedName>
</protein>
<dbReference type="EMBL" id="JAUUTY010000002">
    <property type="protein sequence ID" value="KAK1686119.1"/>
    <property type="molecule type" value="Genomic_DNA"/>
</dbReference>
<sequence>MDVLDFTDLELELACQDKSFADELVEIEERMAGAAVDLPTFKPGENGKMMELVSQTCIRALMKSPPPSKPLPDYSFEALRRLGITDQEELEAVARSFRDLQSAVDIQNDIIQQYRAQGYAYFLLPKNSERYPPPASVN</sequence>